<dbReference type="Pfam" id="PF05699">
    <property type="entry name" value="Dimer_Tnp_hAT"/>
    <property type="match status" value="1"/>
</dbReference>
<dbReference type="InterPro" id="IPR008906">
    <property type="entry name" value="HATC_C_dom"/>
</dbReference>
<dbReference type="AlphaFoldDB" id="A0ABD0TRE6"/>
<dbReference type="EMBL" id="JBEDNZ010000001">
    <property type="protein sequence ID" value="KAL0851796.1"/>
    <property type="molecule type" value="Genomic_DNA"/>
</dbReference>
<organism evidence="2 3">
    <name type="scientific">Loxostege sticticalis</name>
    <name type="common">Beet webworm moth</name>
    <dbReference type="NCBI Taxonomy" id="481309"/>
    <lineage>
        <taxon>Eukaryota</taxon>
        <taxon>Metazoa</taxon>
        <taxon>Ecdysozoa</taxon>
        <taxon>Arthropoda</taxon>
        <taxon>Hexapoda</taxon>
        <taxon>Insecta</taxon>
        <taxon>Pterygota</taxon>
        <taxon>Neoptera</taxon>
        <taxon>Endopterygota</taxon>
        <taxon>Lepidoptera</taxon>
        <taxon>Glossata</taxon>
        <taxon>Ditrysia</taxon>
        <taxon>Pyraloidea</taxon>
        <taxon>Crambidae</taxon>
        <taxon>Pyraustinae</taxon>
        <taxon>Loxostege</taxon>
    </lineage>
</organism>
<feature type="domain" description="HAT C-terminal dimerisation" evidence="1">
    <location>
        <begin position="42"/>
        <end position="121"/>
    </location>
</feature>
<evidence type="ECO:0000259" key="1">
    <source>
        <dbReference type="Pfam" id="PF05699"/>
    </source>
</evidence>
<evidence type="ECO:0000313" key="2">
    <source>
        <dbReference type="EMBL" id="KAL0851796.1"/>
    </source>
</evidence>
<sequence length="128" mass="14998">MYKVFTEFFRCPAILSCLLNRRNDSTNTNTNSNLILWKTLINEYNKENRLQLNENPLLRWRHNILNIKLSFAPIFRTYLSAPPSSVPSEQLFSAAGLIYKPLRNRLEGEKAAKLLFAKYNLPLLNFDY</sequence>
<gene>
    <name evidence="2" type="ORF">ABMA28_000105</name>
</gene>
<dbReference type="Proteomes" id="UP001549921">
    <property type="component" value="Unassembled WGS sequence"/>
</dbReference>
<dbReference type="SUPFAM" id="SSF53098">
    <property type="entry name" value="Ribonuclease H-like"/>
    <property type="match status" value="1"/>
</dbReference>
<protein>
    <recommendedName>
        <fullName evidence="1">HAT C-terminal dimerisation domain-containing protein</fullName>
    </recommendedName>
</protein>
<dbReference type="InterPro" id="IPR012337">
    <property type="entry name" value="RNaseH-like_sf"/>
</dbReference>
<proteinExistence type="predicted"/>
<reference evidence="2 3" key="1">
    <citation type="submission" date="2024-06" db="EMBL/GenBank/DDBJ databases">
        <title>A chromosome-level genome assembly of beet webworm, Loxostege sticticalis.</title>
        <authorList>
            <person name="Zhang Y."/>
        </authorList>
    </citation>
    <scope>NUCLEOTIDE SEQUENCE [LARGE SCALE GENOMIC DNA]</scope>
    <source>
        <strain evidence="2">AQ028</strain>
        <tissue evidence="2">Male pupae</tissue>
    </source>
</reference>
<accession>A0ABD0TRE6</accession>
<name>A0ABD0TRE6_LOXSC</name>
<evidence type="ECO:0000313" key="3">
    <source>
        <dbReference type="Proteomes" id="UP001549921"/>
    </source>
</evidence>
<comment type="caution">
    <text evidence="2">The sequence shown here is derived from an EMBL/GenBank/DDBJ whole genome shotgun (WGS) entry which is preliminary data.</text>
</comment>